<evidence type="ECO:0000313" key="1">
    <source>
        <dbReference type="Proteomes" id="UP000887565"/>
    </source>
</evidence>
<dbReference type="Proteomes" id="UP000887565">
    <property type="component" value="Unplaced"/>
</dbReference>
<name>A0A915IT97_ROMCU</name>
<reference evidence="2" key="1">
    <citation type="submission" date="2022-11" db="UniProtKB">
        <authorList>
            <consortium name="WormBaseParasite"/>
        </authorList>
    </citation>
    <scope>IDENTIFICATION</scope>
</reference>
<protein>
    <submittedName>
        <fullName evidence="2">Uncharacterized protein</fullName>
    </submittedName>
</protein>
<dbReference type="AlphaFoldDB" id="A0A915IT97"/>
<accession>A0A915IT97</accession>
<proteinExistence type="predicted"/>
<dbReference type="WBParaSite" id="nRc.2.0.1.t16604-RA">
    <property type="protein sequence ID" value="nRc.2.0.1.t16604-RA"/>
    <property type="gene ID" value="nRc.2.0.1.g16604"/>
</dbReference>
<keyword evidence="1" id="KW-1185">Reference proteome</keyword>
<sequence length="66" mass="7449">MPSQLHQITQCLVVLLNTKETPAFFDMGCPGTIISQCLHKALVKESPMVVMAFQQHHHFNLLMSIN</sequence>
<organism evidence="1 2">
    <name type="scientific">Romanomermis culicivorax</name>
    <name type="common">Nematode worm</name>
    <dbReference type="NCBI Taxonomy" id="13658"/>
    <lineage>
        <taxon>Eukaryota</taxon>
        <taxon>Metazoa</taxon>
        <taxon>Ecdysozoa</taxon>
        <taxon>Nematoda</taxon>
        <taxon>Enoplea</taxon>
        <taxon>Dorylaimia</taxon>
        <taxon>Mermithida</taxon>
        <taxon>Mermithoidea</taxon>
        <taxon>Mermithidae</taxon>
        <taxon>Romanomermis</taxon>
    </lineage>
</organism>
<evidence type="ECO:0000313" key="2">
    <source>
        <dbReference type="WBParaSite" id="nRc.2.0.1.t16604-RA"/>
    </source>
</evidence>